<name>A0A6A6DC54_9PEZI</name>
<proteinExistence type="predicted"/>
<keyword evidence="1" id="KW-0812">Transmembrane</keyword>
<feature type="transmembrane region" description="Helical" evidence="1">
    <location>
        <begin position="91"/>
        <end position="110"/>
    </location>
</feature>
<keyword evidence="1" id="KW-1133">Transmembrane helix</keyword>
<protein>
    <submittedName>
        <fullName evidence="2">Uncharacterized protein</fullName>
    </submittedName>
</protein>
<evidence type="ECO:0000313" key="2">
    <source>
        <dbReference type="EMBL" id="KAF2177051.1"/>
    </source>
</evidence>
<dbReference type="Proteomes" id="UP000800200">
    <property type="component" value="Unassembled WGS sequence"/>
</dbReference>
<reference evidence="2" key="1">
    <citation type="journal article" date="2020" name="Stud. Mycol.">
        <title>101 Dothideomycetes genomes: a test case for predicting lifestyles and emergence of pathogens.</title>
        <authorList>
            <person name="Haridas S."/>
            <person name="Albert R."/>
            <person name="Binder M."/>
            <person name="Bloem J."/>
            <person name="Labutti K."/>
            <person name="Salamov A."/>
            <person name="Andreopoulos B."/>
            <person name="Baker S."/>
            <person name="Barry K."/>
            <person name="Bills G."/>
            <person name="Bluhm B."/>
            <person name="Cannon C."/>
            <person name="Castanera R."/>
            <person name="Culley D."/>
            <person name="Daum C."/>
            <person name="Ezra D."/>
            <person name="Gonzalez J."/>
            <person name="Henrissat B."/>
            <person name="Kuo A."/>
            <person name="Liang C."/>
            <person name="Lipzen A."/>
            <person name="Lutzoni F."/>
            <person name="Magnuson J."/>
            <person name="Mondo S."/>
            <person name="Nolan M."/>
            <person name="Ohm R."/>
            <person name="Pangilinan J."/>
            <person name="Park H.-J."/>
            <person name="Ramirez L."/>
            <person name="Alfaro M."/>
            <person name="Sun H."/>
            <person name="Tritt A."/>
            <person name="Yoshinaga Y."/>
            <person name="Zwiers L.-H."/>
            <person name="Turgeon B."/>
            <person name="Goodwin S."/>
            <person name="Spatafora J."/>
            <person name="Crous P."/>
            <person name="Grigoriev I."/>
        </authorList>
    </citation>
    <scope>NUCLEOTIDE SEQUENCE</scope>
    <source>
        <strain evidence="2">CBS 207.26</strain>
    </source>
</reference>
<sequence>MGFLSRIGRNGLNNLQEAIENWFPIILEKFTVQITLIRKALIGAAIFIGVSIVGSGIILRIGEYVIMKKIGEICKMEGRATREMYAEEAALTRKLLIIIACCVCACIAVTSKRQQQVNNSPTWKPQTPGRFATTASDGATTFFASEQHNSVTRLDHNTDQGPGPDIMVPKQHCAACGVG</sequence>
<dbReference type="AlphaFoldDB" id="A0A6A6DC54"/>
<feature type="non-terminal residue" evidence="2">
    <location>
        <position position="179"/>
    </location>
</feature>
<keyword evidence="1" id="KW-0472">Membrane</keyword>
<evidence type="ECO:0000256" key="1">
    <source>
        <dbReference type="SAM" id="Phobius"/>
    </source>
</evidence>
<gene>
    <name evidence="2" type="ORF">K469DRAFT_755311</name>
</gene>
<feature type="transmembrane region" description="Helical" evidence="1">
    <location>
        <begin position="40"/>
        <end position="59"/>
    </location>
</feature>
<keyword evidence="3" id="KW-1185">Reference proteome</keyword>
<accession>A0A6A6DC54</accession>
<dbReference type="EMBL" id="ML994695">
    <property type="protein sequence ID" value="KAF2177051.1"/>
    <property type="molecule type" value="Genomic_DNA"/>
</dbReference>
<organism evidence="2 3">
    <name type="scientific">Zopfia rhizophila CBS 207.26</name>
    <dbReference type="NCBI Taxonomy" id="1314779"/>
    <lineage>
        <taxon>Eukaryota</taxon>
        <taxon>Fungi</taxon>
        <taxon>Dikarya</taxon>
        <taxon>Ascomycota</taxon>
        <taxon>Pezizomycotina</taxon>
        <taxon>Dothideomycetes</taxon>
        <taxon>Dothideomycetes incertae sedis</taxon>
        <taxon>Zopfiaceae</taxon>
        <taxon>Zopfia</taxon>
    </lineage>
</organism>
<evidence type="ECO:0000313" key="3">
    <source>
        <dbReference type="Proteomes" id="UP000800200"/>
    </source>
</evidence>